<accession>A0ABP5N2E4</accession>
<gene>
    <name evidence="2" type="ORF">GCM10009786_18920</name>
</gene>
<evidence type="ECO:0000313" key="3">
    <source>
        <dbReference type="Proteomes" id="UP001501084"/>
    </source>
</evidence>
<evidence type="ECO:0000256" key="1">
    <source>
        <dbReference type="ARBA" id="ARBA00007068"/>
    </source>
</evidence>
<protein>
    <submittedName>
        <fullName evidence="2">P1 family peptidase</fullName>
    </submittedName>
</protein>
<keyword evidence="3" id="KW-1185">Reference proteome</keyword>
<dbReference type="Gene3D" id="3.60.70.12">
    <property type="entry name" value="L-amino peptidase D-ALA esterase/amidase"/>
    <property type="match status" value="1"/>
</dbReference>
<reference evidence="3" key="1">
    <citation type="journal article" date="2019" name="Int. J. Syst. Evol. Microbiol.">
        <title>The Global Catalogue of Microorganisms (GCM) 10K type strain sequencing project: providing services to taxonomists for standard genome sequencing and annotation.</title>
        <authorList>
            <consortium name="The Broad Institute Genomics Platform"/>
            <consortium name="The Broad Institute Genome Sequencing Center for Infectious Disease"/>
            <person name="Wu L."/>
            <person name="Ma J."/>
        </authorList>
    </citation>
    <scope>NUCLEOTIDE SEQUENCE [LARGE SCALE GENOMIC DNA]</scope>
    <source>
        <strain evidence="3">JCM 14919</strain>
    </source>
</reference>
<evidence type="ECO:0000313" key="2">
    <source>
        <dbReference type="EMBL" id="GAA2188731.1"/>
    </source>
</evidence>
<dbReference type="InterPro" id="IPR005321">
    <property type="entry name" value="Peptidase_S58_DmpA"/>
</dbReference>
<proteinExistence type="inferred from homology"/>
<dbReference type="PANTHER" id="PTHR36512:SF3">
    <property type="entry name" value="BLR5678 PROTEIN"/>
    <property type="match status" value="1"/>
</dbReference>
<sequence length="361" mass="37204">MSATTRPRAADLGISSGAFSRGPLNAITDVPGVLVGHATVRNERLSTGVTAIVPKVLCAERPAIPAGLSVGNGYGKLVGATQLRELGSIETPVLLTSTLSAFRVADALVAYMLEQPGHEQTTTLNPVVGETNDGFLSDIRSRPVGEDLVREALATAAGGHIAEGGVGAGTGTVALGYKGGIGTASRIFTIDTAEFTIGALVQSNYTGTLQLAGVPFPAAEILGEQPAETIGNSCMIVVATDAPLDARQLNRIANRAVFAMRGTGADYAQGSGDYAISFSVVTGTPPADQYLSPAFLATMEAVEEALINSILRAETRTGFEGRTARAIPIERVRVGLQRAGVSLHNQPPQNATQNEGAIGAR</sequence>
<comment type="similarity">
    <text evidence="1">Belongs to the peptidase S58 family.</text>
</comment>
<dbReference type="SUPFAM" id="SSF56266">
    <property type="entry name" value="DmpA/ArgJ-like"/>
    <property type="match status" value="1"/>
</dbReference>
<dbReference type="Proteomes" id="UP001501084">
    <property type="component" value="Unassembled WGS sequence"/>
</dbReference>
<dbReference type="RefSeq" id="WP_346058151.1">
    <property type="nucleotide sequence ID" value="NZ_BAAAOP010000007.1"/>
</dbReference>
<dbReference type="InterPro" id="IPR016117">
    <property type="entry name" value="ArgJ-like_dom_sf"/>
</dbReference>
<dbReference type="EMBL" id="BAAAOP010000007">
    <property type="protein sequence ID" value="GAA2188731.1"/>
    <property type="molecule type" value="Genomic_DNA"/>
</dbReference>
<dbReference type="PANTHER" id="PTHR36512">
    <property type="entry name" value="D-AMINOPEPTIDASE"/>
    <property type="match status" value="1"/>
</dbReference>
<comment type="caution">
    <text evidence="2">The sequence shown here is derived from an EMBL/GenBank/DDBJ whole genome shotgun (WGS) entry which is preliminary data.</text>
</comment>
<organism evidence="2 3">
    <name type="scientific">Leucobacter alluvii</name>
    <dbReference type="NCBI Taxonomy" id="340321"/>
    <lineage>
        <taxon>Bacteria</taxon>
        <taxon>Bacillati</taxon>
        <taxon>Actinomycetota</taxon>
        <taxon>Actinomycetes</taxon>
        <taxon>Micrococcales</taxon>
        <taxon>Microbacteriaceae</taxon>
        <taxon>Leucobacter</taxon>
    </lineage>
</organism>
<dbReference type="Pfam" id="PF03576">
    <property type="entry name" value="Peptidase_S58"/>
    <property type="match status" value="1"/>
</dbReference>
<name>A0ABP5N2E4_9MICO</name>